<feature type="domain" description="Tyr recombinase" evidence="4">
    <location>
        <begin position="145"/>
        <end position="355"/>
    </location>
</feature>
<dbReference type="GO" id="GO:0005737">
    <property type="term" value="C:cytoplasm"/>
    <property type="evidence" value="ECO:0007669"/>
    <property type="project" value="UniProtKB-SubCell"/>
</dbReference>
<dbReference type="RefSeq" id="WP_133205855.1">
    <property type="nucleotide sequence ID" value="NZ_SMRU01000025.1"/>
</dbReference>
<evidence type="ECO:0000313" key="6">
    <source>
        <dbReference type="Proteomes" id="UP000295511"/>
    </source>
</evidence>
<dbReference type="AlphaFoldDB" id="A0A4R5KB37"/>
<dbReference type="Pfam" id="PF00589">
    <property type="entry name" value="Phage_integrase"/>
    <property type="match status" value="1"/>
</dbReference>
<keyword evidence="3" id="KW-0233">DNA recombination</keyword>
<dbReference type="InterPro" id="IPR013762">
    <property type="entry name" value="Integrase-like_cat_sf"/>
</dbReference>
<gene>
    <name evidence="5" type="ORF">E1809_19250</name>
</gene>
<proteinExistence type="predicted"/>
<dbReference type="GO" id="GO:0006310">
    <property type="term" value="P:DNA recombination"/>
    <property type="evidence" value="ECO:0007669"/>
    <property type="project" value="UniProtKB-KW"/>
</dbReference>
<dbReference type="EMBL" id="SMRU01000025">
    <property type="protein sequence ID" value="TDF92112.1"/>
    <property type="molecule type" value="Genomic_DNA"/>
</dbReference>
<dbReference type="Proteomes" id="UP000295511">
    <property type="component" value="Unassembled WGS sequence"/>
</dbReference>
<evidence type="ECO:0000256" key="1">
    <source>
        <dbReference type="ARBA" id="ARBA00004496"/>
    </source>
</evidence>
<accession>A0A4R5KB37</accession>
<dbReference type="GO" id="GO:0003677">
    <property type="term" value="F:DNA binding"/>
    <property type="evidence" value="ECO:0007669"/>
    <property type="project" value="InterPro"/>
</dbReference>
<dbReference type="GO" id="GO:0015074">
    <property type="term" value="P:DNA integration"/>
    <property type="evidence" value="ECO:0007669"/>
    <property type="project" value="UniProtKB-KW"/>
</dbReference>
<keyword evidence="6" id="KW-1185">Reference proteome</keyword>
<keyword evidence="2" id="KW-0229">DNA integration</keyword>
<evidence type="ECO:0000256" key="3">
    <source>
        <dbReference type="ARBA" id="ARBA00023172"/>
    </source>
</evidence>
<reference evidence="5 6" key="1">
    <citation type="submission" date="2019-03" db="EMBL/GenBank/DDBJ databases">
        <title>Whole genome sequence of Arthrobacter sp JH1-1.</title>
        <authorList>
            <person name="Trinh H.N."/>
        </authorList>
    </citation>
    <scope>NUCLEOTIDE SEQUENCE [LARGE SCALE GENOMIC DNA]</scope>
    <source>
        <strain evidence="5 6">JH1-1</strain>
    </source>
</reference>
<dbReference type="Gene3D" id="1.10.443.10">
    <property type="entry name" value="Intergrase catalytic core"/>
    <property type="match status" value="1"/>
</dbReference>
<sequence length="370" mass="42225">MAEAPGSARLVLVDGIAHLDEELAVFEAMLTGWERQQKSRLLADTTIAPRMALLRRFTEFSGSYPWEWTAGDLEDFTVSLMSGGARLAPSTIRGYHFTLRLFCDYLTDGRYGWIQACADRFEQIPSQVCHDFNTVAHLHDYEGRPERRPFTYDELQHLFDFLDTRVEQVARSGRKGALAALRDAQMIKTTYAFGLRRNELCQLDVADLRPNPHMPHWGTYGSIHVRHGKSSKGGAPKRRTVLAVPEFDWAIEGLKQWVEQGRPIVRPRNHAALWVSERLSRVSAKHLDKRFNRLRAEAGLDEALTLHCLRHSYVTHLIEFGYPERFVQEQVGHSYASTTAIYTSVSNDFKNKALQAALKRVYTPTPTKEP</sequence>
<dbReference type="PROSITE" id="PS51898">
    <property type="entry name" value="TYR_RECOMBINASE"/>
    <property type="match status" value="1"/>
</dbReference>
<dbReference type="InterPro" id="IPR011010">
    <property type="entry name" value="DNA_brk_join_enz"/>
</dbReference>
<evidence type="ECO:0000313" key="5">
    <source>
        <dbReference type="EMBL" id="TDF92112.1"/>
    </source>
</evidence>
<name>A0A4R5KB37_9MICC</name>
<organism evidence="5 6">
    <name type="scientific">Arthrobacter terricola</name>
    <dbReference type="NCBI Taxonomy" id="2547396"/>
    <lineage>
        <taxon>Bacteria</taxon>
        <taxon>Bacillati</taxon>
        <taxon>Actinomycetota</taxon>
        <taxon>Actinomycetes</taxon>
        <taxon>Micrococcales</taxon>
        <taxon>Micrococcaceae</taxon>
        <taxon>Arthrobacter</taxon>
    </lineage>
</organism>
<comment type="caution">
    <text evidence="5">The sequence shown here is derived from an EMBL/GenBank/DDBJ whole genome shotgun (WGS) entry which is preliminary data.</text>
</comment>
<evidence type="ECO:0000256" key="2">
    <source>
        <dbReference type="ARBA" id="ARBA00022908"/>
    </source>
</evidence>
<dbReference type="InterPro" id="IPR002104">
    <property type="entry name" value="Integrase_catalytic"/>
</dbReference>
<dbReference type="InterPro" id="IPR050090">
    <property type="entry name" value="Tyrosine_recombinase_XerCD"/>
</dbReference>
<comment type="subcellular location">
    <subcellularLocation>
        <location evidence="1">Cytoplasm</location>
    </subcellularLocation>
</comment>
<protein>
    <submittedName>
        <fullName evidence="5">Site-specific integrase</fullName>
    </submittedName>
</protein>
<dbReference type="OrthoDB" id="3698359at2"/>
<dbReference type="SUPFAM" id="SSF56349">
    <property type="entry name" value="DNA breaking-rejoining enzymes"/>
    <property type="match status" value="1"/>
</dbReference>
<dbReference type="PANTHER" id="PTHR30349">
    <property type="entry name" value="PHAGE INTEGRASE-RELATED"/>
    <property type="match status" value="1"/>
</dbReference>
<evidence type="ECO:0000259" key="4">
    <source>
        <dbReference type="PROSITE" id="PS51898"/>
    </source>
</evidence>
<dbReference type="PANTHER" id="PTHR30349:SF77">
    <property type="entry name" value="TYROSINE RECOMBINASE XERC"/>
    <property type="match status" value="1"/>
</dbReference>